<name>A0A226BXK5_9FIRM</name>
<keyword evidence="3" id="KW-1185">Reference proteome</keyword>
<dbReference type="Proteomes" id="UP000214588">
    <property type="component" value="Unassembled WGS sequence"/>
</dbReference>
<dbReference type="PANTHER" id="PTHR43830:SF3">
    <property type="entry name" value="PROTEIN PSP1"/>
    <property type="match status" value="1"/>
</dbReference>
<reference evidence="2 3" key="1">
    <citation type="submission" date="2017-06" db="EMBL/GenBank/DDBJ databases">
        <title>Draft Genome Sequence of Natranaerobius trueperi halophilic, alkalithermophilic bacteria from soda lakes.</title>
        <authorList>
            <person name="Zhao B."/>
        </authorList>
    </citation>
    <scope>NUCLEOTIDE SEQUENCE [LARGE SCALE GENOMIC DNA]</scope>
    <source>
        <strain evidence="2 3">DSM 18760</strain>
    </source>
</reference>
<gene>
    <name evidence="2" type="ORF">CDO51_07415</name>
</gene>
<sequence length="301" mass="34226">MSEYRVIGVRFKPAGKIYFFDPNEIDLELEDNVIVETARGLEFGQVVIGPKMVGEEEIVAPLKTVIRKATDEDKQKNKEIKQREEEAFNICLDKISKHGLEMKLVDVEQSFDDSKIIFYFTADGRVDFRDLVKDLAGVFKKRIELRQIGVRDEAKMLGGIGPCGREICCASFLGDFDPVSIKMAKDQNLALNPNKISGICGRLMCCLRYESEVYEKAQEEFPQVGDTVTTEEGQGEVQDFNIIEGTVQIKLDDTNQIQEYQLDTISGIRKGCKKHSCSNHQCFTKEQENDEIDEDLRELED</sequence>
<dbReference type="NCBIfam" id="NF041131">
    <property type="entry name" value="RicT_YaaT_fam"/>
    <property type="match status" value="1"/>
</dbReference>
<dbReference type="PROSITE" id="PS51411">
    <property type="entry name" value="PSP1_C"/>
    <property type="match status" value="1"/>
</dbReference>
<comment type="caution">
    <text evidence="2">The sequence shown here is derived from an EMBL/GenBank/DDBJ whole genome shotgun (WGS) entry which is preliminary data.</text>
</comment>
<feature type="domain" description="PSP1 C-terminal" evidence="1">
    <location>
        <begin position="63"/>
        <end position="148"/>
    </location>
</feature>
<dbReference type="InterPro" id="IPR047767">
    <property type="entry name" value="PSP1-like"/>
</dbReference>
<dbReference type="InterPro" id="IPR007557">
    <property type="entry name" value="PSP1_C"/>
</dbReference>
<dbReference type="Pfam" id="PF04468">
    <property type="entry name" value="PSP1"/>
    <property type="match status" value="1"/>
</dbReference>
<dbReference type="GO" id="GO:0005737">
    <property type="term" value="C:cytoplasm"/>
    <property type="evidence" value="ECO:0007669"/>
    <property type="project" value="TreeGrafter"/>
</dbReference>
<dbReference type="RefSeq" id="WP_089023656.1">
    <property type="nucleotide sequence ID" value="NZ_NIQC01000014.1"/>
</dbReference>
<organism evidence="2 3">
    <name type="scientific">Natranaerobius trueperi</name>
    <dbReference type="NCBI Taxonomy" id="759412"/>
    <lineage>
        <taxon>Bacteria</taxon>
        <taxon>Bacillati</taxon>
        <taxon>Bacillota</taxon>
        <taxon>Clostridia</taxon>
        <taxon>Natranaerobiales</taxon>
        <taxon>Natranaerobiaceae</taxon>
        <taxon>Natranaerobius</taxon>
    </lineage>
</organism>
<dbReference type="EMBL" id="NIQC01000014">
    <property type="protein sequence ID" value="OWZ83641.1"/>
    <property type="molecule type" value="Genomic_DNA"/>
</dbReference>
<evidence type="ECO:0000313" key="3">
    <source>
        <dbReference type="Proteomes" id="UP000214588"/>
    </source>
</evidence>
<evidence type="ECO:0000313" key="2">
    <source>
        <dbReference type="EMBL" id="OWZ83641.1"/>
    </source>
</evidence>
<accession>A0A226BXK5</accession>
<dbReference type="OrthoDB" id="9779344at2"/>
<protein>
    <submittedName>
        <fullName evidence="2">Stage 0 sporulation protein</fullName>
    </submittedName>
</protein>
<dbReference type="PANTHER" id="PTHR43830">
    <property type="entry name" value="PROTEIN PSP1"/>
    <property type="match status" value="1"/>
</dbReference>
<proteinExistence type="predicted"/>
<dbReference type="AlphaFoldDB" id="A0A226BXK5"/>
<evidence type="ECO:0000259" key="1">
    <source>
        <dbReference type="PROSITE" id="PS51411"/>
    </source>
</evidence>